<dbReference type="GO" id="GO:0016787">
    <property type="term" value="F:hydrolase activity"/>
    <property type="evidence" value="ECO:0007669"/>
    <property type="project" value="UniProtKB-KW"/>
</dbReference>
<sequence>MEPVFRKRDGWRRIYIDLPGMGLTKNCHEISSSEDMLHAVAEFIRAVIPNEKYLIAGESYGGYIAGGMIEKEKEQIPWVQHLYVLLLSLMQMAERLGNIKS</sequence>
<reference evidence="1 2" key="1">
    <citation type="submission" date="2019-01" db="EMBL/GenBank/DDBJ databases">
        <title>Genome sequence of Bacillus glycinifermentans SRCM103574.</title>
        <authorList>
            <person name="Kong H.-J."/>
            <person name="Jeong S.-Y."/>
            <person name="Jeong D.-Y."/>
        </authorList>
    </citation>
    <scope>NUCLEOTIDE SEQUENCE [LARGE SCALE GENOMIC DNA]</scope>
    <source>
        <strain evidence="1 2">SRCM103574</strain>
    </source>
</reference>
<protein>
    <submittedName>
        <fullName evidence="1">Alpha/beta hydrolase</fullName>
    </submittedName>
</protein>
<accession>A0AAJ3YZN5</accession>
<gene>
    <name evidence="1" type="ORF">EQZ20_15650</name>
</gene>
<dbReference type="GeneID" id="82854108"/>
<proteinExistence type="predicted"/>
<dbReference type="KEGG" id="bgy:BGLY_3107"/>
<dbReference type="Proteomes" id="UP000288675">
    <property type="component" value="Chromosome"/>
</dbReference>
<dbReference type="EMBL" id="CP035232">
    <property type="protein sequence ID" value="QAT66197.1"/>
    <property type="molecule type" value="Genomic_DNA"/>
</dbReference>
<evidence type="ECO:0000313" key="2">
    <source>
        <dbReference type="Proteomes" id="UP000288675"/>
    </source>
</evidence>
<dbReference type="AlphaFoldDB" id="A0AAJ3YZN5"/>
<organism evidence="1 2">
    <name type="scientific">Bacillus glycinifermentans</name>
    <dbReference type="NCBI Taxonomy" id="1664069"/>
    <lineage>
        <taxon>Bacteria</taxon>
        <taxon>Bacillati</taxon>
        <taxon>Bacillota</taxon>
        <taxon>Bacilli</taxon>
        <taxon>Bacillales</taxon>
        <taxon>Bacillaceae</taxon>
        <taxon>Bacillus</taxon>
    </lineage>
</organism>
<dbReference type="InterPro" id="IPR029058">
    <property type="entry name" value="AB_hydrolase_fold"/>
</dbReference>
<dbReference type="RefSeq" id="WP_128748182.1">
    <property type="nucleotide sequence ID" value="NZ_CP035232.1"/>
</dbReference>
<keyword evidence="1" id="KW-0378">Hydrolase</keyword>
<dbReference type="Gene3D" id="3.40.50.1820">
    <property type="entry name" value="alpha/beta hydrolase"/>
    <property type="match status" value="1"/>
</dbReference>
<dbReference type="SUPFAM" id="SSF53474">
    <property type="entry name" value="alpha/beta-Hydrolases"/>
    <property type="match status" value="1"/>
</dbReference>
<name>A0AAJ3YZN5_9BACI</name>
<evidence type="ECO:0000313" key="1">
    <source>
        <dbReference type="EMBL" id="QAT66197.1"/>
    </source>
</evidence>